<reference evidence="10" key="2">
    <citation type="submission" date="2025-08" db="UniProtKB">
        <authorList>
            <consortium name="RefSeq"/>
        </authorList>
    </citation>
    <scope>IDENTIFICATION</scope>
    <source>
        <tissue evidence="10">Leaf</tissue>
    </source>
</reference>
<keyword evidence="9" id="KW-1185">Reference proteome</keyword>
<evidence type="ECO:0000313" key="9">
    <source>
        <dbReference type="Proteomes" id="UP000515123"/>
    </source>
</evidence>
<dbReference type="InterPro" id="IPR043502">
    <property type="entry name" value="DNA/RNA_pol_sf"/>
</dbReference>
<accession>A0A6P5G435</accession>
<dbReference type="InterPro" id="IPR041588">
    <property type="entry name" value="Integrase_H2C2"/>
</dbReference>
<evidence type="ECO:0000256" key="5">
    <source>
        <dbReference type="ARBA" id="ARBA00022801"/>
    </source>
</evidence>
<evidence type="ECO:0000256" key="6">
    <source>
        <dbReference type="ARBA" id="ARBA00022918"/>
    </source>
</evidence>
<evidence type="ECO:0000313" key="10">
    <source>
        <dbReference type="RefSeq" id="XP_020102592.1"/>
    </source>
</evidence>
<dbReference type="RefSeq" id="XP_020102592.1">
    <property type="nucleotide sequence ID" value="XM_020247003.1"/>
</dbReference>
<dbReference type="SUPFAM" id="SSF56672">
    <property type="entry name" value="DNA/RNA polymerases"/>
    <property type="match status" value="1"/>
</dbReference>
<feature type="domain" description="Integrase zinc-binding" evidence="8">
    <location>
        <begin position="193"/>
        <end position="242"/>
    </location>
</feature>
<dbReference type="PANTHER" id="PTHR37984">
    <property type="entry name" value="PROTEIN CBG26694"/>
    <property type="match status" value="1"/>
</dbReference>
<keyword evidence="4" id="KW-0255">Endonuclease</keyword>
<dbReference type="GO" id="GO:0004519">
    <property type="term" value="F:endonuclease activity"/>
    <property type="evidence" value="ECO:0007669"/>
    <property type="project" value="UniProtKB-KW"/>
</dbReference>
<evidence type="ECO:0000259" key="7">
    <source>
        <dbReference type="Pfam" id="PF17917"/>
    </source>
</evidence>
<evidence type="ECO:0000256" key="1">
    <source>
        <dbReference type="ARBA" id="ARBA00022679"/>
    </source>
</evidence>
<reference evidence="9" key="1">
    <citation type="journal article" date="2015" name="Nat. Genet.">
        <title>The pineapple genome and the evolution of CAM photosynthesis.</title>
        <authorList>
            <person name="Ming R."/>
            <person name="VanBuren R."/>
            <person name="Wai C.M."/>
            <person name="Tang H."/>
            <person name="Schatz M.C."/>
            <person name="Bowers J.E."/>
            <person name="Lyons E."/>
            <person name="Wang M.L."/>
            <person name="Chen J."/>
            <person name="Biggers E."/>
            <person name="Zhang J."/>
            <person name="Huang L."/>
            <person name="Zhang L."/>
            <person name="Miao W."/>
            <person name="Zhang J."/>
            <person name="Ye Z."/>
            <person name="Miao C."/>
            <person name="Lin Z."/>
            <person name="Wang H."/>
            <person name="Zhou H."/>
            <person name="Yim W.C."/>
            <person name="Priest H.D."/>
            <person name="Zheng C."/>
            <person name="Woodhouse M."/>
            <person name="Edger P.P."/>
            <person name="Guyot R."/>
            <person name="Guo H.B."/>
            <person name="Guo H."/>
            <person name="Zheng G."/>
            <person name="Singh R."/>
            <person name="Sharma A."/>
            <person name="Min X."/>
            <person name="Zheng Y."/>
            <person name="Lee H."/>
            <person name="Gurtowski J."/>
            <person name="Sedlazeck F.J."/>
            <person name="Harkess A."/>
            <person name="McKain M.R."/>
            <person name="Liao Z."/>
            <person name="Fang J."/>
            <person name="Liu J."/>
            <person name="Zhang X."/>
            <person name="Zhang Q."/>
            <person name="Hu W."/>
            <person name="Qin Y."/>
            <person name="Wang K."/>
            <person name="Chen L.Y."/>
            <person name="Shirley N."/>
            <person name="Lin Y.R."/>
            <person name="Liu L.Y."/>
            <person name="Hernandez A.G."/>
            <person name="Wright C.L."/>
            <person name="Bulone V."/>
            <person name="Tuskan G.A."/>
            <person name="Heath K."/>
            <person name="Zee F."/>
            <person name="Moore P.H."/>
            <person name="Sunkar R."/>
            <person name="Leebens-Mack J.H."/>
            <person name="Mockler T."/>
            <person name="Bennetzen J.L."/>
            <person name="Freeling M."/>
            <person name="Sankoff D."/>
            <person name="Paterson A.H."/>
            <person name="Zhu X."/>
            <person name="Yang X."/>
            <person name="Smith J.A."/>
            <person name="Cushman J.C."/>
            <person name="Paull R.E."/>
            <person name="Yu Q."/>
        </authorList>
    </citation>
    <scope>NUCLEOTIDE SEQUENCE [LARGE SCALE GENOMIC DNA]</scope>
    <source>
        <strain evidence="9">cv. F153</strain>
    </source>
</reference>
<name>A0A6P5G435_ANACO</name>
<proteinExistence type="predicted"/>
<sequence>MQQDRVIAYALRQLKDYERNYPAHDLELTAAMFALKLWRHYLYGAQCEVFTDHLSLKYLFTEKELNLRQRRWLEFLTDYDFSIQYHLGKANVVADALSQKQSSAELSFMITRQDRLVEEFHRLEIEVVPTGATAELMTLVVQPILTEQIMLGQQSDPHLQKVLAEIKNGKDGDFSIHTDGSLRFKGRWCVPSDSELRKDILSEALRSLYTVYPGGTKMYRDLKQNIWWPGMKLDVAQHVAQC</sequence>
<dbReference type="OrthoDB" id="661860at2759"/>
<evidence type="ECO:0000256" key="4">
    <source>
        <dbReference type="ARBA" id="ARBA00022759"/>
    </source>
</evidence>
<dbReference type="Gene3D" id="1.10.340.70">
    <property type="match status" value="1"/>
</dbReference>
<organism evidence="9 10">
    <name type="scientific">Ananas comosus</name>
    <name type="common">Pineapple</name>
    <name type="synonym">Ananas ananas</name>
    <dbReference type="NCBI Taxonomy" id="4615"/>
    <lineage>
        <taxon>Eukaryota</taxon>
        <taxon>Viridiplantae</taxon>
        <taxon>Streptophyta</taxon>
        <taxon>Embryophyta</taxon>
        <taxon>Tracheophyta</taxon>
        <taxon>Spermatophyta</taxon>
        <taxon>Magnoliopsida</taxon>
        <taxon>Liliopsida</taxon>
        <taxon>Poales</taxon>
        <taxon>Bromeliaceae</taxon>
        <taxon>Bromelioideae</taxon>
        <taxon>Ananas</taxon>
    </lineage>
</organism>
<feature type="domain" description="Reverse transcriptase RNase H-like" evidence="7">
    <location>
        <begin position="3"/>
        <end position="79"/>
    </location>
</feature>
<keyword evidence="6" id="KW-0695">RNA-directed DNA polymerase</keyword>
<dbReference type="GO" id="GO:0003964">
    <property type="term" value="F:RNA-directed DNA polymerase activity"/>
    <property type="evidence" value="ECO:0007669"/>
    <property type="project" value="UniProtKB-KW"/>
</dbReference>
<keyword evidence="2" id="KW-0548">Nucleotidyltransferase</keyword>
<gene>
    <name evidence="10" type="primary">LOC109720121</name>
</gene>
<evidence type="ECO:0000256" key="3">
    <source>
        <dbReference type="ARBA" id="ARBA00022722"/>
    </source>
</evidence>
<evidence type="ECO:0000259" key="8">
    <source>
        <dbReference type="Pfam" id="PF17921"/>
    </source>
</evidence>
<dbReference type="PANTHER" id="PTHR37984:SF5">
    <property type="entry name" value="PROTEIN NYNRIN-LIKE"/>
    <property type="match status" value="1"/>
</dbReference>
<dbReference type="Pfam" id="PF17917">
    <property type="entry name" value="RT_RNaseH"/>
    <property type="match status" value="1"/>
</dbReference>
<keyword evidence="3" id="KW-0540">Nuclease</keyword>
<dbReference type="InterPro" id="IPR041373">
    <property type="entry name" value="RT_RNaseH"/>
</dbReference>
<protein>
    <submittedName>
        <fullName evidence="10">Uncharacterized protein LOC109720121</fullName>
    </submittedName>
</protein>
<dbReference type="Proteomes" id="UP000515123">
    <property type="component" value="Linkage group 14"/>
</dbReference>
<keyword evidence="5" id="KW-0378">Hydrolase</keyword>
<dbReference type="GeneID" id="109720121"/>
<dbReference type="CDD" id="cd09274">
    <property type="entry name" value="RNase_HI_RT_Ty3"/>
    <property type="match status" value="1"/>
</dbReference>
<keyword evidence="1" id="KW-0808">Transferase</keyword>
<dbReference type="Pfam" id="PF17921">
    <property type="entry name" value="Integrase_H2C2"/>
    <property type="match status" value="1"/>
</dbReference>
<dbReference type="GO" id="GO:0016787">
    <property type="term" value="F:hydrolase activity"/>
    <property type="evidence" value="ECO:0007669"/>
    <property type="project" value="UniProtKB-KW"/>
</dbReference>
<dbReference type="AlphaFoldDB" id="A0A6P5G435"/>
<dbReference type="InterPro" id="IPR050951">
    <property type="entry name" value="Retrovirus_Pol_polyprotein"/>
</dbReference>
<evidence type="ECO:0000256" key="2">
    <source>
        <dbReference type="ARBA" id="ARBA00022695"/>
    </source>
</evidence>